<gene>
    <name evidence="4" type="ORF">XM47_05245</name>
</gene>
<dbReference type="GO" id="GO:0016810">
    <property type="term" value="F:hydrolase activity, acting on carbon-nitrogen (but not peptide) bonds"/>
    <property type="evidence" value="ECO:0007669"/>
    <property type="project" value="InterPro"/>
</dbReference>
<evidence type="ECO:0000256" key="1">
    <source>
        <dbReference type="ARBA" id="ARBA00004613"/>
    </source>
</evidence>
<dbReference type="SUPFAM" id="SSF88713">
    <property type="entry name" value="Glycoside hydrolase/deacetylase"/>
    <property type="match status" value="1"/>
</dbReference>
<dbReference type="InterPro" id="IPR011330">
    <property type="entry name" value="Glyco_hydro/deAcase_b/a-brl"/>
</dbReference>
<name>A0A0J8GZL2_9ALTE</name>
<accession>A0A0J8GZL2</accession>
<dbReference type="InterPro" id="IPR051398">
    <property type="entry name" value="Polysacch_Deacetylase"/>
</dbReference>
<evidence type="ECO:0000313" key="4">
    <source>
        <dbReference type="EMBL" id="KMT66173.1"/>
    </source>
</evidence>
<keyword evidence="5" id="KW-1185">Reference proteome</keyword>
<evidence type="ECO:0000256" key="2">
    <source>
        <dbReference type="ARBA" id="ARBA00022729"/>
    </source>
</evidence>
<dbReference type="EMBL" id="LAZL01000006">
    <property type="protein sequence ID" value="KMT66173.1"/>
    <property type="molecule type" value="Genomic_DNA"/>
</dbReference>
<dbReference type="Gene3D" id="3.20.20.370">
    <property type="entry name" value="Glycoside hydrolase/deacetylase"/>
    <property type="match status" value="1"/>
</dbReference>
<dbReference type="CDD" id="cd10973">
    <property type="entry name" value="CE4_DAC_u4_5s"/>
    <property type="match status" value="1"/>
</dbReference>
<dbReference type="PANTHER" id="PTHR34216:SF3">
    <property type="entry name" value="POLY-BETA-1,6-N-ACETYL-D-GLUCOSAMINE N-DEACETYLASE"/>
    <property type="match status" value="1"/>
</dbReference>
<proteinExistence type="predicted"/>
<reference evidence="4 5" key="1">
    <citation type="submission" date="2015-04" db="EMBL/GenBank/DDBJ databases">
        <title>Draft Genome Sequence of the Novel Agar-Digesting Marine Bacterium Q1.</title>
        <authorList>
            <person name="Li Y."/>
            <person name="Li D."/>
            <person name="Chen G."/>
            <person name="Du Z."/>
        </authorList>
    </citation>
    <scope>NUCLEOTIDE SEQUENCE [LARGE SCALE GENOMIC DNA]</scope>
    <source>
        <strain evidence="4 5">Q1</strain>
    </source>
</reference>
<evidence type="ECO:0000313" key="5">
    <source>
        <dbReference type="Proteomes" id="UP000037600"/>
    </source>
</evidence>
<dbReference type="Proteomes" id="UP000037600">
    <property type="component" value="Unassembled WGS sequence"/>
</dbReference>
<evidence type="ECO:0000259" key="3">
    <source>
        <dbReference type="PROSITE" id="PS51677"/>
    </source>
</evidence>
<dbReference type="InterPro" id="IPR002509">
    <property type="entry name" value="NODB_dom"/>
</dbReference>
<feature type="domain" description="NodB homology" evidence="3">
    <location>
        <begin position="74"/>
        <end position="341"/>
    </location>
</feature>
<dbReference type="STRING" id="1513271.XM47_05245"/>
<dbReference type="PROSITE" id="PS51677">
    <property type="entry name" value="NODB"/>
    <property type="match status" value="1"/>
</dbReference>
<dbReference type="Pfam" id="PF01522">
    <property type="entry name" value="Polysacc_deac_1"/>
    <property type="match status" value="1"/>
</dbReference>
<comment type="caution">
    <text evidence="4">The sequence shown here is derived from an EMBL/GenBank/DDBJ whole genome shotgun (WGS) entry which is preliminary data.</text>
</comment>
<dbReference type="GO" id="GO:0005975">
    <property type="term" value="P:carbohydrate metabolic process"/>
    <property type="evidence" value="ECO:0007669"/>
    <property type="project" value="InterPro"/>
</dbReference>
<comment type="subcellular location">
    <subcellularLocation>
        <location evidence="1">Secreted</location>
    </subcellularLocation>
</comment>
<keyword evidence="2" id="KW-0732">Signal</keyword>
<organism evidence="4 5">
    <name type="scientific">Catenovulum maritimum</name>
    <dbReference type="NCBI Taxonomy" id="1513271"/>
    <lineage>
        <taxon>Bacteria</taxon>
        <taxon>Pseudomonadati</taxon>
        <taxon>Pseudomonadota</taxon>
        <taxon>Gammaproteobacteria</taxon>
        <taxon>Alteromonadales</taxon>
        <taxon>Alteromonadaceae</taxon>
        <taxon>Catenovulum</taxon>
    </lineage>
</organism>
<dbReference type="AlphaFoldDB" id="A0A0J8GZL2"/>
<dbReference type="PANTHER" id="PTHR34216">
    <property type="match status" value="1"/>
</dbReference>
<dbReference type="GO" id="GO:0005576">
    <property type="term" value="C:extracellular region"/>
    <property type="evidence" value="ECO:0007669"/>
    <property type="project" value="UniProtKB-SubCell"/>
</dbReference>
<protein>
    <recommendedName>
        <fullName evidence="3">NodB homology domain-containing protein</fullName>
    </recommendedName>
</protein>
<sequence>MGPLNLAAESFDSSANQLVILQYHHVDPKTPDSTSISPQQFLIHMEHLATNGYQIVRLEQAIDKIKRGIALADKSVAITFDDGYKNLARFALPELQKRKWPATIFINPGLLEKHSSHYLSWDELKHWSLQGMTIANHGWQHDYWIRREAGYSAKEWQQKIKTSILETEKSIKQQIGVSHKLVAYPYGEYDTWLQSWLIDNQFISFGQQSGVVASYSDFSALPRYPASGVYADISTLKQKLNTFALPIDYQKLPSPLAMTENPPQLHLSWLNESFAVDTRFACYVSGQGKAEILAEVKRVKIQAQKPLNLGRSRYNCTLPVKGKPNYYYWFSQPWLSLESLD</sequence>